<accession>U5HEY2</accession>
<keyword evidence="6" id="KW-0418">Kinase</keyword>
<sequence length="419" mass="46035">MSFPIAPTRWLFSRSSKPVAASWRCSFSSTSRDQGLPPTLPKHERLSALSPKPLPSTSASPLELLASQPSHYITCLLMGRRYTLTPHDVLTVPKLKSVRAGQRISLTRILEVGSRDYTLRAGPSPSSIPPRPTSAVSAKLSSFQTSTPLLRPPMARTIIDASGVPRDWQRHPDSLPYFKEGEVKAEVLVLEHIKGKMFEVEKFKKRKGYRSPLPAALRPIVICGPSGTGKSTLLQLLCKDYPDKFGFSISHTTRSPRPGETKGQSYHFTTRDKFLKLVQEGAFIEHAEFSGNLYGTTVNAVEAVAKEGSKTCILDIDTQGVKQIKANHPSLNPIYIFISPPSLSSLRSRLTKRGTESSSSLTSRLSAAITEINYAQTVDAFDVVIVNDDLKAAYEKLKKVVVEGDLKAGDNLPDFSSQE</sequence>
<protein>
    <recommendedName>
        <fullName evidence="3">Guanylate kinase</fullName>
        <ecNumber evidence="2">2.7.4.8</ecNumber>
    </recommendedName>
    <alternativeName>
        <fullName evidence="8">GMP kinase</fullName>
    </alternativeName>
</protein>
<reference evidence="11 13" key="3">
    <citation type="journal article" date="2015" name="BMC Genomics">
        <title>Sex and parasites: genomic and transcriptomic analysis of Microbotryum lychnidis-dioicae, the biotrophic and plant-castrating anther smut fungus.</title>
        <authorList>
            <person name="Perlin M.H."/>
            <person name="Amselem J."/>
            <person name="Fontanillas E."/>
            <person name="Toh S.S."/>
            <person name="Chen Z."/>
            <person name="Goldberg J."/>
            <person name="Duplessis S."/>
            <person name="Henrissat B."/>
            <person name="Young S."/>
            <person name="Zeng Q."/>
            <person name="Aguileta G."/>
            <person name="Petit E."/>
            <person name="Badouin H."/>
            <person name="Andrews J."/>
            <person name="Razeeq D."/>
            <person name="Gabaldon T."/>
            <person name="Quesneville H."/>
            <person name="Giraud T."/>
            <person name="Hood M.E."/>
            <person name="Schultz D.J."/>
            <person name="Cuomo C.A."/>
        </authorList>
    </citation>
    <scope>NUCLEOTIDE SEQUENCE [LARGE SCALE GENOMIC DNA]</scope>
    <source>
        <strain evidence="11">P1A1 Lamole</strain>
        <strain evidence="13">p1A1 Lamole</strain>
    </source>
</reference>
<evidence type="ECO:0000256" key="1">
    <source>
        <dbReference type="ARBA" id="ARBA00005790"/>
    </source>
</evidence>
<evidence type="ECO:0000313" key="13">
    <source>
        <dbReference type="Proteomes" id="UP000017200"/>
    </source>
</evidence>
<gene>
    <name evidence="11" type="ORF">MVLG_05671</name>
</gene>
<evidence type="ECO:0000256" key="7">
    <source>
        <dbReference type="ARBA" id="ARBA00022840"/>
    </source>
</evidence>
<dbReference type="SUPFAM" id="SSF52540">
    <property type="entry name" value="P-loop containing nucleoside triphosphate hydrolases"/>
    <property type="match status" value="1"/>
</dbReference>
<dbReference type="GO" id="GO:0004385">
    <property type="term" value="F:GMP kinase activity"/>
    <property type="evidence" value="ECO:0007669"/>
    <property type="project" value="UniProtKB-EC"/>
</dbReference>
<dbReference type="Gene3D" id="3.40.50.300">
    <property type="entry name" value="P-loop containing nucleotide triphosphate hydrolases"/>
    <property type="match status" value="1"/>
</dbReference>
<evidence type="ECO:0000256" key="6">
    <source>
        <dbReference type="ARBA" id="ARBA00022777"/>
    </source>
</evidence>
<dbReference type="OrthoDB" id="6334211at2759"/>
<dbReference type="InParanoid" id="U5HEY2"/>
<dbReference type="Pfam" id="PF00625">
    <property type="entry name" value="Guanylate_kin"/>
    <property type="match status" value="1"/>
</dbReference>
<dbReference type="PROSITE" id="PS00856">
    <property type="entry name" value="GUANYLATE_KINASE_1"/>
    <property type="match status" value="1"/>
</dbReference>
<dbReference type="PANTHER" id="PTHR23117">
    <property type="entry name" value="GUANYLATE KINASE-RELATED"/>
    <property type="match status" value="1"/>
</dbReference>
<organism evidence="11">
    <name type="scientific">Microbotryum lychnidis-dioicae (strain p1A1 Lamole / MvSl-1064)</name>
    <name type="common">Anther smut fungus</name>
    <dbReference type="NCBI Taxonomy" id="683840"/>
    <lineage>
        <taxon>Eukaryota</taxon>
        <taxon>Fungi</taxon>
        <taxon>Dikarya</taxon>
        <taxon>Basidiomycota</taxon>
        <taxon>Pucciniomycotina</taxon>
        <taxon>Microbotryomycetes</taxon>
        <taxon>Microbotryales</taxon>
        <taxon>Microbotryaceae</taxon>
        <taxon>Microbotryum</taxon>
    </lineage>
</organism>
<dbReference type="InterPro" id="IPR008145">
    <property type="entry name" value="GK/Ca_channel_bsu"/>
</dbReference>
<name>U5HEY2_USTV1</name>
<dbReference type="InterPro" id="IPR017665">
    <property type="entry name" value="Guanylate_kinase"/>
</dbReference>
<dbReference type="STRING" id="683840.U5HEY2"/>
<dbReference type="NCBIfam" id="TIGR03263">
    <property type="entry name" value="guanyl_kin"/>
    <property type="match status" value="1"/>
</dbReference>
<evidence type="ECO:0000256" key="4">
    <source>
        <dbReference type="ARBA" id="ARBA00022679"/>
    </source>
</evidence>
<dbReference type="HOGENOM" id="CLU_655860_0_0_1"/>
<dbReference type="GO" id="GO:0005524">
    <property type="term" value="F:ATP binding"/>
    <property type="evidence" value="ECO:0007669"/>
    <property type="project" value="UniProtKB-KW"/>
</dbReference>
<dbReference type="SMART" id="SM00072">
    <property type="entry name" value="GuKc"/>
    <property type="match status" value="1"/>
</dbReference>
<dbReference type="AlphaFoldDB" id="U5HEY2"/>
<evidence type="ECO:0000256" key="8">
    <source>
        <dbReference type="ARBA" id="ARBA00030128"/>
    </source>
</evidence>
<comment type="similarity">
    <text evidence="1">Belongs to the guanylate kinase family.</text>
</comment>
<evidence type="ECO:0000313" key="12">
    <source>
        <dbReference type="EnsemblFungi" id="MVLG_05671T0"/>
    </source>
</evidence>
<dbReference type="InterPro" id="IPR036164">
    <property type="entry name" value="bL21-like_sf"/>
</dbReference>
<reference evidence="12" key="4">
    <citation type="submission" date="2015-06" db="UniProtKB">
        <authorList>
            <consortium name="EnsemblFungi"/>
        </authorList>
    </citation>
    <scope>IDENTIFICATION</scope>
</reference>
<dbReference type="EMBL" id="GL541723">
    <property type="protein sequence ID" value="KDE03848.1"/>
    <property type="molecule type" value="Genomic_DNA"/>
</dbReference>
<feature type="domain" description="Guanylate kinase-like" evidence="10">
    <location>
        <begin position="217"/>
        <end position="402"/>
    </location>
</feature>
<dbReference type="CDD" id="cd00071">
    <property type="entry name" value="GMPK"/>
    <property type="match status" value="1"/>
</dbReference>
<dbReference type="Gene3D" id="3.30.63.10">
    <property type="entry name" value="Guanylate Kinase phosphate binding domain"/>
    <property type="match status" value="1"/>
</dbReference>
<dbReference type="InterPro" id="IPR027417">
    <property type="entry name" value="P-loop_NTPase"/>
</dbReference>
<keyword evidence="13" id="KW-1185">Reference proteome</keyword>
<dbReference type="EMBL" id="AEIJ01000600">
    <property type="status" value="NOT_ANNOTATED_CDS"/>
    <property type="molecule type" value="Genomic_DNA"/>
</dbReference>
<keyword evidence="7" id="KW-0067">ATP-binding</keyword>
<feature type="region of interest" description="Disordered" evidence="9">
    <location>
        <begin position="28"/>
        <end position="54"/>
    </location>
</feature>
<dbReference type="GO" id="GO:0005829">
    <property type="term" value="C:cytosol"/>
    <property type="evidence" value="ECO:0007669"/>
    <property type="project" value="TreeGrafter"/>
</dbReference>
<reference evidence="11" key="2">
    <citation type="submission" date="2010-11" db="EMBL/GenBank/DDBJ databases">
        <authorList>
            <consortium name="The Broad Institute Genome Sequencing Platform"/>
            <person name="Earl A."/>
            <person name="Ward D."/>
            <person name="Feldgarden M."/>
            <person name="Gevers D."/>
            <person name="Butler R."/>
            <person name="Young S.K."/>
            <person name="Zeng Q."/>
            <person name="Gargeya S."/>
            <person name="Fitzgerald M."/>
            <person name="Haas B."/>
            <person name="Abouelleil A."/>
            <person name="Alvarado L."/>
            <person name="Arachchi H.M."/>
            <person name="Berlin A."/>
            <person name="Brown A."/>
            <person name="Chapman S.B."/>
            <person name="Chen Z."/>
            <person name="Dunbar C."/>
            <person name="Freedman E."/>
            <person name="Gearin G."/>
            <person name="Gellesch M."/>
            <person name="Goldberg J."/>
            <person name="Griggs A."/>
            <person name="Gujja S."/>
            <person name="Heilman E."/>
            <person name="Heiman D."/>
            <person name="Howarth C."/>
            <person name="Larson L."/>
            <person name="Lui A."/>
            <person name="MacDonald P.J.P."/>
            <person name="Mehta T."/>
            <person name="Montmayeur A."/>
            <person name="Murphy C."/>
            <person name="Neiman D."/>
            <person name="Pearson M."/>
            <person name="Priest M."/>
            <person name="Roberts A."/>
            <person name="Saif S."/>
            <person name="Shea T."/>
            <person name="Shenoy N."/>
            <person name="Sisk P."/>
            <person name="Stolte C."/>
            <person name="Sykes S."/>
            <person name="White J."/>
            <person name="Yandava C."/>
            <person name="Wortman J."/>
            <person name="Nusbaum C."/>
            <person name="Birren B."/>
        </authorList>
    </citation>
    <scope>NUCLEOTIDE SEQUENCE</scope>
    <source>
        <strain evidence="11">P1A1 Lamole</strain>
    </source>
</reference>
<dbReference type="FunFam" id="3.30.63.10:FF:000002">
    <property type="entry name" value="Guanylate kinase 1"/>
    <property type="match status" value="1"/>
</dbReference>
<dbReference type="SUPFAM" id="SSF141091">
    <property type="entry name" value="L21p-like"/>
    <property type="match status" value="1"/>
</dbReference>
<evidence type="ECO:0000256" key="9">
    <source>
        <dbReference type="SAM" id="MobiDB-lite"/>
    </source>
</evidence>
<keyword evidence="4" id="KW-0808">Transferase</keyword>
<dbReference type="PANTHER" id="PTHR23117:SF13">
    <property type="entry name" value="GUANYLATE KINASE"/>
    <property type="match status" value="1"/>
</dbReference>
<reference evidence="13" key="1">
    <citation type="submission" date="2010-11" db="EMBL/GenBank/DDBJ databases">
        <title>The genome sequence of Microbotryum violaceum strain p1A1 Lamole.</title>
        <authorList>
            <person name="Cuomo C."/>
            <person name="Perlin M."/>
            <person name="Young S.K."/>
            <person name="Zeng Q."/>
            <person name="Gargeya S."/>
            <person name="Alvarado L."/>
            <person name="Berlin A."/>
            <person name="Chapman S.B."/>
            <person name="Chen Z."/>
            <person name="Freedman E."/>
            <person name="Gellesch M."/>
            <person name="Goldberg J."/>
            <person name="Griggs A."/>
            <person name="Gujja S."/>
            <person name="Heilman E."/>
            <person name="Heiman D."/>
            <person name="Howarth C."/>
            <person name="Mehta T."/>
            <person name="Neiman D."/>
            <person name="Pearson M."/>
            <person name="Roberts A."/>
            <person name="Saif S."/>
            <person name="Shea T."/>
            <person name="Shenoy N."/>
            <person name="Sisk P."/>
            <person name="Stolte C."/>
            <person name="Sykes S."/>
            <person name="White J."/>
            <person name="Yandava C."/>
            <person name="Haas B."/>
            <person name="Nusbaum C."/>
            <person name="Birren B."/>
        </authorList>
    </citation>
    <scope>NUCLEOTIDE SEQUENCE [LARGE SCALE GENOMIC DNA]</scope>
    <source>
        <strain evidence="13">p1A1 Lamole</strain>
    </source>
</reference>
<dbReference type="InterPro" id="IPR008144">
    <property type="entry name" value="Guanylate_kin-like_dom"/>
</dbReference>
<keyword evidence="5" id="KW-0547">Nucleotide-binding</keyword>
<evidence type="ECO:0000256" key="5">
    <source>
        <dbReference type="ARBA" id="ARBA00022741"/>
    </source>
</evidence>
<proteinExistence type="inferred from homology"/>
<evidence type="ECO:0000313" key="11">
    <source>
        <dbReference type="EMBL" id="KDE03848.1"/>
    </source>
</evidence>
<dbReference type="FunFam" id="3.40.50.300:FF:000776">
    <property type="entry name" value="Guanylate kinase 2"/>
    <property type="match status" value="1"/>
</dbReference>
<dbReference type="PROSITE" id="PS50052">
    <property type="entry name" value="GUANYLATE_KINASE_2"/>
    <property type="match status" value="1"/>
</dbReference>
<dbReference type="Proteomes" id="UP000017200">
    <property type="component" value="Unassembled WGS sequence"/>
</dbReference>
<evidence type="ECO:0000256" key="3">
    <source>
        <dbReference type="ARBA" id="ARBA00016296"/>
    </source>
</evidence>
<dbReference type="InterPro" id="IPR020590">
    <property type="entry name" value="Guanylate_kinase_CS"/>
</dbReference>
<evidence type="ECO:0000259" key="10">
    <source>
        <dbReference type="PROSITE" id="PS50052"/>
    </source>
</evidence>
<evidence type="ECO:0000256" key="2">
    <source>
        <dbReference type="ARBA" id="ARBA00012961"/>
    </source>
</evidence>
<dbReference type="EC" id="2.7.4.8" evidence="2"/>
<dbReference type="EnsemblFungi" id="MVLG_05671T0">
    <property type="protein sequence ID" value="MVLG_05671T0"/>
    <property type="gene ID" value="MVLG_05671"/>
</dbReference>